<evidence type="ECO:0000256" key="1">
    <source>
        <dbReference type="SAM" id="MobiDB-lite"/>
    </source>
</evidence>
<protein>
    <submittedName>
        <fullName evidence="2">13000_t:CDS:1</fullName>
    </submittedName>
</protein>
<feature type="non-terminal residue" evidence="2">
    <location>
        <position position="56"/>
    </location>
</feature>
<feature type="compositionally biased region" description="Acidic residues" evidence="1">
    <location>
        <begin position="42"/>
        <end position="56"/>
    </location>
</feature>
<gene>
    <name evidence="2" type="ORF">CPELLU_LOCUS4987</name>
</gene>
<reference evidence="2" key="1">
    <citation type="submission" date="2021-06" db="EMBL/GenBank/DDBJ databases">
        <authorList>
            <person name="Kallberg Y."/>
            <person name="Tangrot J."/>
            <person name="Rosling A."/>
        </authorList>
    </citation>
    <scope>NUCLEOTIDE SEQUENCE</scope>
    <source>
        <strain evidence="2">FL966</strain>
    </source>
</reference>
<keyword evidence="3" id="KW-1185">Reference proteome</keyword>
<comment type="caution">
    <text evidence="2">The sequence shown here is derived from an EMBL/GenBank/DDBJ whole genome shotgun (WGS) entry which is preliminary data.</text>
</comment>
<proteinExistence type="predicted"/>
<accession>A0A9N9FU29</accession>
<feature type="region of interest" description="Disordered" evidence="1">
    <location>
        <begin position="1"/>
        <end position="56"/>
    </location>
</feature>
<sequence length="56" mass="6457">REISRSKNFKCGGTIIMRRSRGNPELPIKKYDGDENDGKNDDESDDENDDENNVRI</sequence>
<feature type="compositionally biased region" description="Basic and acidic residues" evidence="1">
    <location>
        <begin position="27"/>
        <end position="41"/>
    </location>
</feature>
<dbReference type="Proteomes" id="UP000789759">
    <property type="component" value="Unassembled WGS sequence"/>
</dbReference>
<evidence type="ECO:0000313" key="3">
    <source>
        <dbReference type="Proteomes" id="UP000789759"/>
    </source>
</evidence>
<organism evidence="2 3">
    <name type="scientific">Cetraspora pellucida</name>
    <dbReference type="NCBI Taxonomy" id="1433469"/>
    <lineage>
        <taxon>Eukaryota</taxon>
        <taxon>Fungi</taxon>
        <taxon>Fungi incertae sedis</taxon>
        <taxon>Mucoromycota</taxon>
        <taxon>Glomeromycotina</taxon>
        <taxon>Glomeromycetes</taxon>
        <taxon>Diversisporales</taxon>
        <taxon>Gigasporaceae</taxon>
        <taxon>Cetraspora</taxon>
    </lineage>
</organism>
<evidence type="ECO:0000313" key="2">
    <source>
        <dbReference type="EMBL" id="CAG8556189.1"/>
    </source>
</evidence>
<name>A0A9N9FU29_9GLOM</name>
<dbReference type="EMBL" id="CAJVQA010002734">
    <property type="protein sequence ID" value="CAG8556189.1"/>
    <property type="molecule type" value="Genomic_DNA"/>
</dbReference>
<dbReference type="AlphaFoldDB" id="A0A9N9FU29"/>